<feature type="transmembrane region" description="Helical" evidence="1">
    <location>
        <begin position="63"/>
        <end position="80"/>
    </location>
</feature>
<evidence type="ECO:0000256" key="1">
    <source>
        <dbReference type="SAM" id="Phobius"/>
    </source>
</evidence>
<keyword evidence="1" id="KW-1133">Transmembrane helix</keyword>
<name>A0A1H0AR92_9SPHI</name>
<feature type="transmembrane region" description="Helical" evidence="1">
    <location>
        <begin position="101"/>
        <end position="126"/>
    </location>
</feature>
<evidence type="ECO:0000313" key="3">
    <source>
        <dbReference type="Proteomes" id="UP000183200"/>
    </source>
</evidence>
<keyword evidence="1" id="KW-0812">Transmembrane</keyword>
<keyword evidence="1" id="KW-0472">Membrane</keyword>
<dbReference type="Proteomes" id="UP000183200">
    <property type="component" value="Unassembled WGS sequence"/>
</dbReference>
<dbReference type="EMBL" id="FNGY01000007">
    <property type="protein sequence ID" value="SDN35859.1"/>
    <property type="molecule type" value="Genomic_DNA"/>
</dbReference>
<evidence type="ECO:0000313" key="2">
    <source>
        <dbReference type="EMBL" id="SDN35859.1"/>
    </source>
</evidence>
<protein>
    <submittedName>
        <fullName evidence="2">Uncharacterized protein</fullName>
    </submittedName>
</protein>
<feature type="transmembrane region" description="Helical" evidence="1">
    <location>
        <begin position="20"/>
        <end position="43"/>
    </location>
</feature>
<proteinExistence type="predicted"/>
<keyword evidence="3" id="KW-1185">Reference proteome</keyword>
<organism evidence="2 3">
    <name type="scientific">Pedobacter steynii</name>
    <dbReference type="NCBI Taxonomy" id="430522"/>
    <lineage>
        <taxon>Bacteria</taxon>
        <taxon>Pseudomonadati</taxon>
        <taxon>Bacteroidota</taxon>
        <taxon>Sphingobacteriia</taxon>
        <taxon>Sphingobacteriales</taxon>
        <taxon>Sphingobacteriaceae</taxon>
        <taxon>Pedobacter</taxon>
    </lineage>
</organism>
<sequence length="128" mass="15224">MNFFFEYIYYRITQFFFKRYGRTGFAGIAFISLMQTFLIAVILLETSKWMMKVDARALHAKQFGYIGAAIGLFLMIYNNKKYNGKYNQYRYYWKDETKGTRILKGGYVVLTLLFPIALVIIFGVHWKK</sequence>
<accession>A0A1H0AR92</accession>
<gene>
    <name evidence="2" type="ORF">SAMN05421820_107173</name>
</gene>
<reference evidence="3" key="1">
    <citation type="submission" date="2016-10" db="EMBL/GenBank/DDBJ databases">
        <authorList>
            <person name="Varghese N."/>
            <person name="Submissions S."/>
        </authorList>
    </citation>
    <scope>NUCLEOTIDE SEQUENCE [LARGE SCALE GENOMIC DNA]</scope>
    <source>
        <strain evidence="3">DSM 19110</strain>
    </source>
</reference>
<dbReference type="AlphaFoldDB" id="A0A1H0AR92"/>